<dbReference type="Pfam" id="PF13476">
    <property type="entry name" value="AAA_23"/>
    <property type="match status" value="1"/>
</dbReference>
<dbReference type="PANTHER" id="PTHR32114">
    <property type="entry name" value="ABC TRANSPORTER ABCH.3"/>
    <property type="match status" value="1"/>
</dbReference>
<keyword evidence="7" id="KW-1185">Reference proteome</keyword>
<feature type="coiled-coil region" evidence="4">
    <location>
        <begin position="555"/>
        <end position="667"/>
    </location>
</feature>
<dbReference type="PANTHER" id="PTHR32114:SF2">
    <property type="entry name" value="ABC TRANSPORTER ABCH.3"/>
    <property type="match status" value="1"/>
</dbReference>
<evidence type="ECO:0000256" key="2">
    <source>
        <dbReference type="ARBA" id="ARBA00011322"/>
    </source>
</evidence>
<dbReference type="Proteomes" id="UP001499841">
    <property type="component" value="Unassembled WGS sequence"/>
</dbReference>
<dbReference type="SUPFAM" id="SSF52540">
    <property type="entry name" value="P-loop containing nucleoside triphosphate hydrolases"/>
    <property type="match status" value="1"/>
</dbReference>
<evidence type="ECO:0000256" key="3">
    <source>
        <dbReference type="ARBA" id="ARBA00013368"/>
    </source>
</evidence>
<dbReference type="RefSeq" id="WP_345043646.1">
    <property type="nucleotide sequence ID" value="NZ_BAABBA010000020.1"/>
</dbReference>
<dbReference type="EMBL" id="BAABBA010000020">
    <property type="protein sequence ID" value="GAA4288976.1"/>
    <property type="molecule type" value="Genomic_DNA"/>
</dbReference>
<comment type="caution">
    <text evidence="6">The sequence shown here is derived from an EMBL/GenBank/DDBJ whole genome shotgun (WGS) entry which is preliminary data.</text>
</comment>
<comment type="similarity">
    <text evidence="1">Belongs to the SMC family. SbcC subfamily.</text>
</comment>
<dbReference type="InterPro" id="IPR027417">
    <property type="entry name" value="P-loop_NTPase"/>
</dbReference>
<keyword evidence="4" id="KW-0175">Coiled coil</keyword>
<accession>A0ABP8EYC2</accession>
<evidence type="ECO:0000313" key="7">
    <source>
        <dbReference type="Proteomes" id="UP001499841"/>
    </source>
</evidence>
<organism evidence="6 7">
    <name type="scientific">Georgenia daeguensis</name>
    <dbReference type="NCBI Taxonomy" id="908355"/>
    <lineage>
        <taxon>Bacteria</taxon>
        <taxon>Bacillati</taxon>
        <taxon>Actinomycetota</taxon>
        <taxon>Actinomycetes</taxon>
        <taxon>Micrococcales</taxon>
        <taxon>Bogoriellaceae</taxon>
        <taxon>Georgenia</taxon>
    </lineage>
</organism>
<evidence type="ECO:0000256" key="4">
    <source>
        <dbReference type="SAM" id="Coils"/>
    </source>
</evidence>
<sequence>MRIHRLTLQAVGPFPGKHTIDVDSLSANGLFLLEGPTGAGKSTIIDAVVFALYGGVAGGESSDDRLHSDHAAPDAEPFVELTFSTGAGIYRVWRSPKYQRLKKRGGGTTTQNARAKLWRLSHVEDAGEPVSAQVQEVGTELGRIVVLDRAQFTQTVVLPQGQFASFLRAKPEDRRTVLQDVFGTEIYDRLQKRLAEMARAARTELDRATTEVTAAASAFAACLEPVADGGEHTSSPSVTREALLERAAELDAAALTDAAGEVCAQADARAAEAADARDAAAAAEATARDQLDAQRNLAERLRRRGALLAEQRTHEAAEPAVRAGTERLQLARTAAAVVPVLEAHERAVARVSRATGLHSRLLDQARTGLHPDLADLDGPDALREGHDAATGALGALAELVELEADLPRRRSEVEAARRAADLAGNRVGELEAAVAARPAARQALEDALDQYRDAGARRERALGRSRRARECLTAATGAEATASQVAAAEEALTAVAARAAAALDAEHAVRLRWVAGMAGALAGRLVAGEPCAVCGATEHPHPARPTPEHATDDEVAAATAAREDADAELTRARARLAALGEKAAALHEAADGLDTTEARARLATAEAELAAAEAAITRNAELEQELSDHERETASLQERLAEHRSTAASLRERCEHLARQLTADEARCAQGRGTTSSVAEYAEELRGRARTARALLDATTELLTAREAVREAEERLAAALTAAGFADAEAARAAVLPAAEQRELDQRIQRHRSDVARVTAGLAEDGIAGLTGTEVADVPAAQTTHAEAMAALTRAAGAASAAELRCRQAREAADDLLAALAAHAEGTRRAAPVLRAAALATAGEGNTIDTTLATYVLLRRFEDVVAAANDRLSLMSDGRYTLERIDEREGGQRSRKAGLGLRVRDHVTDVPRDPHTLSGGETFYVSLCLALGLADVVRSEAGGVELGTLFVDEGFGSLDPGTLDAVMTELGRLREGGRSVGIVSHVADLKDRIPERIEVRRLPSGASTLTVRC</sequence>
<proteinExistence type="inferred from homology"/>
<gene>
    <name evidence="6" type="ORF">GCM10022262_33370</name>
</gene>
<feature type="coiled-coil region" evidence="4">
    <location>
        <begin position="695"/>
        <end position="722"/>
    </location>
</feature>
<name>A0ABP8EYC2_9MICO</name>
<evidence type="ECO:0000259" key="5">
    <source>
        <dbReference type="Pfam" id="PF13476"/>
    </source>
</evidence>
<evidence type="ECO:0000256" key="1">
    <source>
        <dbReference type="ARBA" id="ARBA00006930"/>
    </source>
</evidence>
<protein>
    <recommendedName>
        <fullName evidence="3">Nuclease SbcCD subunit C</fullName>
    </recommendedName>
</protein>
<evidence type="ECO:0000313" key="6">
    <source>
        <dbReference type="EMBL" id="GAA4288976.1"/>
    </source>
</evidence>
<comment type="subunit">
    <text evidence="2">Heterodimer of SbcC and SbcD.</text>
</comment>
<dbReference type="Gene3D" id="3.40.50.300">
    <property type="entry name" value="P-loop containing nucleotide triphosphate hydrolases"/>
    <property type="match status" value="2"/>
</dbReference>
<dbReference type="InterPro" id="IPR038729">
    <property type="entry name" value="Rad50/SbcC_AAA"/>
</dbReference>
<reference evidence="7" key="1">
    <citation type="journal article" date="2019" name="Int. J. Syst. Evol. Microbiol.">
        <title>The Global Catalogue of Microorganisms (GCM) 10K type strain sequencing project: providing services to taxonomists for standard genome sequencing and annotation.</title>
        <authorList>
            <consortium name="The Broad Institute Genomics Platform"/>
            <consortium name="The Broad Institute Genome Sequencing Center for Infectious Disease"/>
            <person name="Wu L."/>
            <person name="Ma J."/>
        </authorList>
    </citation>
    <scope>NUCLEOTIDE SEQUENCE [LARGE SCALE GENOMIC DNA]</scope>
    <source>
        <strain evidence="7">JCM 17459</strain>
    </source>
</reference>
<feature type="domain" description="Rad50/SbcC-type AAA" evidence="5">
    <location>
        <begin position="5"/>
        <end position="192"/>
    </location>
</feature>